<accession>A0A841U573</accession>
<dbReference type="Proteomes" id="UP000553776">
    <property type="component" value="Unassembled WGS sequence"/>
</dbReference>
<dbReference type="GO" id="GO:0005975">
    <property type="term" value="P:carbohydrate metabolic process"/>
    <property type="evidence" value="ECO:0007669"/>
    <property type="project" value="InterPro"/>
</dbReference>
<dbReference type="Pfam" id="PF03663">
    <property type="entry name" value="Glyco_hydro_76"/>
    <property type="match status" value="1"/>
</dbReference>
<gene>
    <name evidence="1" type="ORF">H7B90_30365</name>
</gene>
<dbReference type="InterPro" id="IPR005198">
    <property type="entry name" value="Glyco_hydro_76"/>
</dbReference>
<dbReference type="EMBL" id="JACJVR010000136">
    <property type="protein sequence ID" value="MBB6695705.1"/>
    <property type="molecule type" value="Genomic_DNA"/>
</dbReference>
<sequence length="359" mass="41040">MNRTDEPARTSPYIRRGRAETAQEELLYNFWNEELGIMNQLAPFEPGCNDHFVYWWHAHAIDALADGYERTKNAAYLERIDRIIEGVRRLNRGTLLHNYYDDMEWMALALLRVHDAAKREKDRKDATVLWESIKTAWNGRMGGGMAWKKDQLDYKNTPANAPASILASRLYQRFGDRGDLEWAKRIYEWNKANLVDPETGFVWDGMNRLGDGKIDYDWEYTYCQGVFAGAGIELYRSTGNAAYLEDAIRTAKTAAERFADPDTGLLPDEGKDDCGLFKGILVRYWRELLLLRPELAGIRRLISRNAEALWTTGRSERGLIARAWTGPVEAKVQLCAQLSGLMLLEMDAALPCADEEEAN</sequence>
<dbReference type="PANTHER" id="PTHR47791:SF3">
    <property type="entry name" value="MEIOTICALLY UP-REGULATED GENE 191 PROTEIN"/>
    <property type="match status" value="1"/>
</dbReference>
<organism evidence="1 2">
    <name type="scientific">Cohnella xylanilytica</name>
    <dbReference type="NCBI Taxonomy" id="557555"/>
    <lineage>
        <taxon>Bacteria</taxon>
        <taxon>Bacillati</taxon>
        <taxon>Bacillota</taxon>
        <taxon>Bacilli</taxon>
        <taxon>Bacillales</taxon>
        <taxon>Paenibacillaceae</taxon>
        <taxon>Cohnella</taxon>
    </lineage>
</organism>
<keyword evidence="1" id="KW-0413">Isomerase</keyword>
<dbReference type="Gene3D" id="1.50.10.20">
    <property type="match status" value="1"/>
</dbReference>
<dbReference type="InterPro" id="IPR014512">
    <property type="entry name" value="O_gly_hydro"/>
</dbReference>
<comment type="caution">
    <text evidence="1">The sequence shown here is derived from an EMBL/GenBank/DDBJ whole genome shotgun (WGS) entry which is preliminary data.</text>
</comment>
<reference evidence="1 2" key="1">
    <citation type="submission" date="2020-08" db="EMBL/GenBank/DDBJ databases">
        <title>Cohnella phylogeny.</title>
        <authorList>
            <person name="Dunlap C."/>
        </authorList>
    </citation>
    <scope>NUCLEOTIDE SEQUENCE [LARGE SCALE GENOMIC DNA]</scope>
    <source>
        <strain evidence="1 2">DSM 25239</strain>
    </source>
</reference>
<proteinExistence type="predicted"/>
<evidence type="ECO:0000313" key="1">
    <source>
        <dbReference type="EMBL" id="MBB6695705.1"/>
    </source>
</evidence>
<keyword evidence="2" id="KW-1185">Reference proteome</keyword>
<name>A0A841U573_9BACL</name>
<protein>
    <submittedName>
        <fullName evidence="1">AGE family epimerase/isomerase</fullName>
    </submittedName>
</protein>
<dbReference type="PIRSF" id="PIRSF021505">
    <property type="entry name" value="O_gly_hdrol"/>
    <property type="match status" value="1"/>
</dbReference>
<dbReference type="AlphaFoldDB" id="A0A841U573"/>
<dbReference type="InterPro" id="IPR008928">
    <property type="entry name" value="6-hairpin_glycosidase_sf"/>
</dbReference>
<dbReference type="SUPFAM" id="SSF48208">
    <property type="entry name" value="Six-hairpin glycosidases"/>
    <property type="match status" value="1"/>
</dbReference>
<dbReference type="GO" id="GO:0016853">
    <property type="term" value="F:isomerase activity"/>
    <property type="evidence" value="ECO:0007669"/>
    <property type="project" value="UniProtKB-KW"/>
</dbReference>
<dbReference type="InterPro" id="IPR053169">
    <property type="entry name" value="MUG_Protein"/>
</dbReference>
<dbReference type="RefSeq" id="WP_185139654.1">
    <property type="nucleotide sequence ID" value="NZ_JACJVR010000136.1"/>
</dbReference>
<dbReference type="PANTHER" id="PTHR47791">
    <property type="entry name" value="MEIOTICALLY UP-REGULATED GENE 191 PROTEIN"/>
    <property type="match status" value="1"/>
</dbReference>
<evidence type="ECO:0000313" key="2">
    <source>
        <dbReference type="Proteomes" id="UP000553776"/>
    </source>
</evidence>